<gene>
    <name evidence="2" type="ORF">ATANTOWER_020044</name>
</gene>
<dbReference type="EMBL" id="JAHUTI010020092">
    <property type="protein sequence ID" value="MED6238400.1"/>
    <property type="molecule type" value="Genomic_DNA"/>
</dbReference>
<dbReference type="Proteomes" id="UP001345963">
    <property type="component" value="Unassembled WGS sequence"/>
</dbReference>
<feature type="region of interest" description="Disordered" evidence="1">
    <location>
        <begin position="84"/>
        <end position="110"/>
    </location>
</feature>
<comment type="caution">
    <text evidence="2">The sequence shown here is derived from an EMBL/GenBank/DDBJ whole genome shotgun (WGS) entry which is preliminary data.</text>
</comment>
<reference evidence="2 3" key="1">
    <citation type="submission" date="2021-07" db="EMBL/GenBank/DDBJ databases">
        <authorList>
            <person name="Palmer J.M."/>
        </authorList>
    </citation>
    <scope>NUCLEOTIDE SEQUENCE [LARGE SCALE GENOMIC DNA]</scope>
    <source>
        <strain evidence="2 3">AT_MEX2019</strain>
        <tissue evidence="2">Muscle</tissue>
    </source>
</reference>
<feature type="compositionally biased region" description="Basic residues" evidence="1">
    <location>
        <begin position="84"/>
        <end position="96"/>
    </location>
</feature>
<sequence length="110" mass="12971">MCPTYNRTLLCPIMFPLLFHQEQKKQLFYLFIFFKLSFGSGLHSHKHSRNQPKCASFCIEMKVRNTHFYAHICICEARPRHAQKNRHKHTGKKHKPFGTGSLSREGFKAH</sequence>
<accession>A0ABU7AKJ0</accession>
<evidence type="ECO:0008006" key="4">
    <source>
        <dbReference type="Google" id="ProtNLM"/>
    </source>
</evidence>
<evidence type="ECO:0000313" key="3">
    <source>
        <dbReference type="Proteomes" id="UP001345963"/>
    </source>
</evidence>
<organism evidence="2 3">
    <name type="scientific">Ataeniobius toweri</name>
    <dbReference type="NCBI Taxonomy" id="208326"/>
    <lineage>
        <taxon>Eukaryota</taxon>
        <taxon>Metazoa</taxon>
        <taxon>Chordata</taxon>
        <taxon>Craniata</taxon>
        <taxon>Vertebrata</taxon>
        <taxon>Euteleostomi</taxon>
        <taxon>Actinopterygii</taxon>
        <taxon>Neopterygii</taxon>
        <taxon>Teleostei</taxon>
        <taxon>Neoteleostei</taxon>
        <taxon>Acanthomorphata</taxon>
        <taxon>Ovalentaria</taxon>
        <taxon>Atherinomorphae</taxon>
        <taxon>Cyprinodontiformes</taxon>
        <taxon>Goodeidae</taxon>
        <taxon>Ataeniobius</taxon>
    </lineage>
</organism>
<evidence type="ECO:0000313" key="2">
    <source>
        <dbReference type="EMBL" id="MED6238400.1"/>
    </source>
</evidence>
<protein>
    <recommendedName>
        <fullName evidence="4">Secreted protein</fullName>
    </recommendedName>
</protein>
<evidence type="ECO:0000256" key="1">
    <source>
        <dbReference type="SAM" id="MobiDB-lite"/>
    </source>
</evidence>
<name>A0ABU7AKJ0_9TELE</name>
<keyword evidence="3" id="KW-1185">Reference proteome</keyword>
<proteinExistence type="predicted"/>